<keyword evidence="2" id="KW-1185">Reference proteome</keyword>
<evidence type="ECO:0008006" key="3">
    <source>
        <dbReference type="Google" id="ProtNLM"/>
    </source>
</evidence>
<accession>A0ABQ2DQ69</accession>
<dbReference type="Proteomes" id="UP000634435">
    <property type="component" value="Unassembled WGS sequence"/>
</dbReference>
<organism evidence="1 2">
    <name type="scientific">Virgibacillus kapii</name>
    <dbReference type="NCBI Taxonomy" id="1638645"/>
    <lineage>
        <taxon>Bacteria</taxon>
        <taxon>Bacillati</taxon>
        <taxon>Bacillota</taxon>
        <taxon>Bacilli</taxon>
        <taxon>Bacillales</taxon>
        <taxon>Bacillaceae</taxon>
        <taxon>Virgibacillus</taxon>
    </lineage>
</organism>
<dbReference type="RefSeq" id="WP_188943361.1">
    <property type="nucleotide sequence ID" value="NZ_BMPN01000003.1"/>
</dbReference>
<evidence type="ECO:0000313" key="1">
    <source>
        <dbReference type="EMBL" id="GGJ62207.1"/>
    </source>
</evidence>
<evidence type="ECO:0000313" key="2">
    <source>
        <dbReference type="Proteomes" id="UP000634435"/>
    </source>
</evidence>
<reference evidence="2" key="1">
    <citation type="journal article" date="2019" name="Int. J. Syst. Evol. Microbiol.">
        <title>The Global Catalogue of Microorganisms (GCM) 10K type strain sequencing project: providing services to taxonomists for standard genome sequencing and annotation.</title>
        <authorList>
            <consortium name="The Broad Institute Genomics Platform"/>
            <consortium name="The Broad Institute Genome Sequencing Center for Infectious Disease"/>
            <person name="Wu L."/>
            <person name="Ma J."/>
        </authorList>
    </citation>
    <scope>NUCLEOTIDE SEQUENCE [LARGE SCALE GENOMIC DNA]</scope>
    <source>
        <strain evidence="2">JCM 30071</strain>
    </source>
</reference>
<protein>
    <recommendedName>
        <fullName evidence="3">Stage III sporulation protein AH</fullName>
    </recommendedName>
</protein>
<gene>
    <name evidence="1" type="ORF">GCM10007111_25400</name>
</gene>
<name>A0ABQ2DQ69_9BACI</name>
<sequence>MNRNETQQNQVNAEDSTEIKSVDWKQSEFVEEVAEKLESKGYSSTDLIMSQVYEKKIKYIVVISETENKGKATKKDIQQTFEKVAKSYESKPFTVQLQEKRQ</sequence>
<proteinExistence type="predicted"/>
<dbReference type="EMBL" id="BMPN01000003">
    <property type="protein sequence ID" value="GGJ62207.1"/>
    <property type="molecule type" value="Genomic_DNA"/>
</dbReference>
<comment type="caution">
    <text evidence="1">The sequence shown here is derived from an EMBL/GenBank/DDBJ whole genome shotgun (WGS) entry which is preliminary data.</text>
</comment>